<dbReference type="Pfam" id="PF13606">
    <property type="entry name" value="Ank_3"/>
    <property type="match status" value="1"/>
</dbReference>
<organism evidence="1 2">
    <name type="scientific">Macrostomum lignano</name>
    <dbReference type="NCBI Taxonomy" id="282301"/>
    <lineage>
        <taxon>Eukaryota</taxon>
        <taxon>Metazoa</taxon>
        <taxon>Spiralia</taxon>
        <taxon>Lophotrochozoa</taxon>
        <taxon>Platyhelminthes</taxon>
        <taxon>Rhabditophora</taxon>
        <taxon>Macrostomorpha</taxon>
        <taxon>Macrostomida</taxon>
        <taxon>Macrostomidae</taxon>
        <taxon>Macrostomum</taxon>
    </lineage>
</organism>
<dbReference type="AlphaFoldDB" id="A0A1I8FDS9"/>
<dbReference type="Proteomes" id="UP000095280">
    <property type="component" value="Unplaced"/>
</dbReference>
<dbReference type="SUPFAM" id="SSF48403">
    <property type="entry name" value="Ankyrin repeat"/>
    <property type="match status" value="1"/>
</dbReference>
<evidence type="ECO:0000313" key="1">
    <source>
        <dbReference type="Proteomes" id="UP000095280"/>
    </source>
</evidence>
<dbReference type="Gene3D" id="1.25.40.20">
    <property type="entry name" value="Ankyrin repeat-containing domain"/>
    <property type="match status" value="1"/>
</dbReference>
<sequence length="101" mass="11235">GNSPLHLAARHCRYRLLRQLYEHVESTKSITTPCTWLTFGNKEGETALHYAAELSKDKAGGDFDEHGPDCGDAACTIAPRSGNEDILLEIVKFLDHRIQLV</sequence>
<accession>A0A1I8FDS9</accession>
<keyword evidence="1" id="KW-1185">Reference proteome</keyword>
<protein>
    <submittedName>
        <fullName evidence="2">ANK_REP_REGION domain-containing protein</fullName>
    </submittedName>
</protein>
<evidence type="ECO:0000313" key="2">
    <source>
        <dbReference type="WBParaSite" id="maker-unitig_30827-snap-gene-0.4-mRNA-1"/>
    </source>
</evidence>
<dbReference type="WBParaSite" id="maker-unitig_30827-snap-gene-0.4-mRNA-1">
    <property type="protein sequence ID" value="maker-unitig_30827-snap-gene-0.4-mRNA-1"/>
    <property type="gene ID" value="maker-unitig_30827-snap-gene-0.4"/>
</dbReference>
<reference evidence="2" key="1">
    <citation type="submission" date="2016-11" db="UniProtKB">
        <authorList>
            <consortium name="WormBaseParasite"/>
        </authorList>
    </citation>
    <scope>IDENTIFICATION</scope>
</reference>
<name>A0A1I8FDS9_9PLAT</name>
<proteinExistence type="predicted"/>
<dbReference type="InterPro" id="IPR036770">
    <property type="entry name" value="Ankyrin_rpt-contain_sf"/>
</dbReference>
<dbReference type="InterPro" id="IPR002110">
    <property type="entry name" value="Ankyrin_rpt"/>
</dbReference>